<dbReference type="InterPro" id="IPR045857">
    <property type="entry name" value="O16G_dom_2"/>
</dbReference>
<feature type="domain" description="Glycosyl hydrolase family 13 catalytic" evidence="3">
    <location>
        <begin position="48"/>
        <end position="452"/>
    </location>
</feature>
<dbReference type="GO" id="GO:0016787">
    <property type="term" value="F:hydrolase activity"/>
    <property type="evidence" value="ECO:0007669"/>
    <property type="project" value="UniProtKB-KW"/>
</dbReference>
<reference evidence="4 5" key="1">
    <citation type="journal article" date="2017" name="Int. J. Syst. Evol. Microbiol.">
        <title>Pseudokineococcus basanitobsidens sp. nov., isolated from volcanic rock.</title>
        <authorList>
            <person name="Lee D.W."/>
            <person name="Park M.Y."/>
            <person name="Kim J.J."/>
            <person name="Kim B.S."/>
        </authorList>
    </citation>
    <scope>NUCLEOTIDE SEQUENCE [LARGE SCALE GENOMIC DNA]</scope>
    <source>
        <strain evidence="4 5">DSM 103726</strain>
    </source>
</reference>
<evidence type="ECO:0000256" key="1">
    <source>
        <dbReference type="ARBA" id="ARBA00008061"/>
    </source>
</evidence>
<gene>
    <name evidence="4" type="ORF">WDZ17_15195</name>
</gene>
<accession>A0ABU8RNG2</accession>
<comment type="caution">
    <text evidence="4">The sequence shown here is derived from an EMBL/GenBank/DDBJ whole genome shotgun (WGS) entry which is preliminary data.</text>
</comment>
<keyword evidence="4" id="KW-0378">Hydrolase</keyword>
<dbReference type="Gene3D" id="3.90.400.10">
    <property type="entry name" value="Oligo-1,6-glucosidase, Domain 2"/>
    <property type="match status" value="1"/>
</dbReference>
<dbReference type="InterPro" id="IPR017853">
    <property type="entry name" value="GH"/>
</dbReference>
<feature type="region of interest" description="Disordered" evidence="2">
    <location>
        <begin position="435"/>
        <end position="483"/>
    </location>
</feature>
<dbReference type="Gene3D" id="3.20.20.80">
    <property type="entry name" value="Glycosidases"/>
    <property type="match status" value="1"/>
</dbReference>
<dbReference type="Pfam" id="PF00128">
    <property type="entry name" value="Alpha-amylase"/>
    <property type="match status" value="1"/>
</dbReference>
<dbReference type="PANTHER" id="PTHR10357">
    <property type="entry name" value="ALPHA-AMYLASE FAMILY MEMBER"/>
    <property type="match status" value="1"/>
</dbReference>
<keyword evidence="5" id="KW-1185">Reference proteome</keyword>
<name>A0ABU8RNG2_9ACTN</name>
<dbReference type="PANTHER" id="PTHR10357:SF179">
    <property type="entry name" value="NEUTRAL AND BASIC AMINO ACID TRANSPORT PROTEIN RBAT"/>
    <property type="match status" value="1"/>
</dbReference>
<evidence type="ECO:0000313" key="4">
    <source>
        <dbReference type="EMBL" id="MEJ5946643.1"/>
    </source>
</evidence>
<organism evidence="4 5">
    <name type="scientific">Pseudokineococcus basanitobsidens</name>
    <dbReference type="NCBI Taxonomy" id="1926649"/>
    <lineage>
        <taxon>Bacteria</taxon>
        <taxon>Bacillati</taxon>
        <taxon>Actinomycetota</taxon>
        <taxon>Actinomycetes</taxon>
        <taxon>Kineosporiales</taxon>
        <taxon>Kineosporiaceae</taxon>
        <taxon>Pseudokineococcus</taxon>
    </lineage>
</organism>
<comment type="similarity">
    <text evidence="1">Belongs to the glycosyl hydrolase 13 family.</text>
</comment>
<protein>
    <submittedName>
        <fullName evidence="4">Alpha-amylase family glycosyl hydrolase</fullName>
    </submittedName>
</protein>
<dbReference type="SUPFAM" id="SSF51445">
    <property type="entry name" value="(Trans)glycosidases"/>
    <property type="match status" value="1"/>
</dbReference>
<evidence type="ECO:0000259" key="3">
    <source>
        <dbReference type="SMART" id="SM00642"/>
    </source>
</evidence>
<evidence type="ECO:0000313" key="5">
    <source>
        <dbReference type="Proteomes" id="UP001387100"/>
    </source>
</evidence>
<feature type="compositionally biased region" description="Pro residues" evidence="2">
    <location>
        <begin position="474"/>
        <end position="483"/>
    </location>
</feature>
<dbReference type="EMBL" id="JBBIAA010000028">
    <property type="protein sequence ID" value="MEJ5946643.1"/>
    <property type="molecule type" value="Genomic_DNA"/>
</dbReference>
<dbReference type="InterPro" id="IPR006047">
    <property type="entry name" value="GH13_cat_dom"/>
</dbReference>
<evidence type="ECO:0000256" key="2">
    <source>
        <dbReference type="SAM" id="MobiDB-lite"/>
    </source>
</evidence>
<sequence length="585" mass="64699">MSTDRAPRPSPTPEPRPDDALVAAVDQLEAGGRPDPDREWWRTAVVYQVVLRAFADGDGDGLGDVAGLRSRLPYLADLGVDAVWVNPWYASPMVDAGYDVTDYRALDPRYGTLEDAEALVREAHALGMRVLLDVVPNHTSDQHAWFRAALAGDEAARARYLFRPGRGERGEEPPNDWESCFRGPAWTRTTGSDGEPGDWYLHMFAPEQPDLDWSNREVHDEMLDVLRFWFDRGVDGFRVDVAHGLVKAPGLPDAEGKDRRTQEHPGWDQDGVHEVYREWRALADAYDPPRVFVAEAWAARRAERLPLYLRPDELHTAFEFEPLHVAWRARPWRDVVDRSLALAEVSGAPCAWVLTNHDVVRQATRYARSQWAEKGTNETERARWPTEEPDLALGLRRARAAAVLVAALPGVLYLYLGEELGLHEVEDIPADRRTDPIFVRSGGTDPGRDGSRVPLPWSGDVPPFGFSPDRRPDGSPPAEPYLPQPARWAALTAQAQDGDPSSTLSLYRRLLALRREHLVPAGGLRWLDAPDDVLALAREGSPVQCWVNLGADPVALPAGGRVLVASAPVVDGSLPGDAGAWVLAG</sequence>
<dbReference type="SMART" id="SM00642">
    <property type="entry name" value="Aamy"/>
    <property type="match status" value="1"/>
</dbReference>
<dbReference type="Proteomes" id="UP001387100">
    <property type="component" value="Unassembled WGS sequence"/>
</dbReference>
<proteinExistence type="inferred from homology"/>